<keyword evidence="1" id="KW-0805">Transcription regulation</keyword>
<dbReference type="Proteomes" id="UP000023703">
    <property type="component" value="Chromosome"/>
</dbReference>
<dbReference type="InterPro" id="IPR011663">
    <property type="entry name" value="UTRA"/>
</dbReference>
<dbReference type="SUPFAM" id="SSF64288">
    <property type="entry name" value="Chorismate lyase-like"/>
    <property type="match status" value="1"/>
</dbReference>
<gene>
    <name evidence="5" type="ORF">CGLY_11125</name>
</gene>
<dbReference type="InterPro" id="IPR036388">
    <property type="entry name" value="WH-like_DNA-bd_sf"/>
</dbReference>
<dbReference type="InterPro" id="IPR000524">
    <property type="entry name" value="Tscrpt_reg_HTH_GntR"/>
</dbReference>
<dbReference type="Pfam" id="PF00392">
    <property type="entry name" value="GntR"/>
    <property type="match status" value="1"/>
</dbReference>
<dbReference type="PANTHER" id="PTHR44846">
    <property type="entry name" value="MANNOSYL-D-GLYCERATE TRANSPORT/METABOLISM SYSTEM REPRESSOR MNGR-RELATED"/>
    <property type="match status" value="1"/>
</dbReference>
<dbReference type="InterPro" id="IPR036390">
    <property type="entry name" value="WH_DNA-bd_sf"/>
</dbReference>
<keyword evidence="6" id="KW-1185">Reference proteome</keyword>
<organism evidence="5 6">
    <name type="scientific">Corynebacterium glyciniphilum AJ 3170</name>
    <dbReference type="NCBI Taxonomy" id="1404245"/>
    <lineage>
        <taxon>Bacteria</taxon>
        <taxon>Bacillati</taxon>
        <taxon>Actinomycetota</taxon>
        <taxon>Actinomycetes</taxon>
        <taxon>Mycobacteriales</taxon>
        <taxon>Corynebacteriaceae</taxon>
        <taxon>Corynebacterium</taxon>
    </lineage>
</organism>
<dbReference type="GO" id="GO:0003700">
    <property type="term" value="F:DNA-binding transcription factor activity"/>
    <property type="evidence" value="ECO:0007669"/>
    <property type="project" value="InterPro"/>
</dbReference>
<dbReference type="CDD" id="cd07377">
    <property type="entry name" value="WHTH_GntR"/>
    <property type="match status" value="1"/>
</dbReference>
<dbReference type="GO" id="GO:0003677">
    <property type="term" value="F:DNA binding"/>
    <property type="evidence" value="ECO:0007669"/>
    <property type="project" value="UniProtKB-KW"/>
</dbReference>
<dbReference type="InterPro" id="IPR050679">
    <property type="entry name" value="Bact_HTH_transcr_reg"/>
</dbReference>
<dbReference type="HOGENOM" id="CLU_063236_2_1_11"/>
<evidence type="ECO:0000313" key="6">
    <source>
        <dbReference type="Proteomes" id="UP000023703"/>
    </source>
</evidence>
<name>X5EB96_9CORY</name>
<evidence type="ECO:0000256" key="3">
    <source>
        <dbReference type="ARBA" id="ARBA00023163"/>
    </source>
</evidence>
<evidence type="ECO:0000313" key="5">
    <source>
        <dbReference type="EMBL" id="AHW64670.1"/>
    </source>
</evidence>
<evidence type="ECO:0000256" key="2">
    <source>
        <dbReference type="ARBA" id="ARBA00023125"/>
    </source>
</evidence>
<dbReference type="eggNOG" id="COG2188">
    <property type="taxonomic scope" value="Bacteria"/>
</dbReference>
<sequence>MARETVKYIAVRDHLQQRLEGMSVGEQIPTEPTLCEEYNVSRITVRRAVDDLIQSGLLERIQGRGTFVTEPQYTEEIHETFAERVTGFHRQQAELGRDVVTEVLANEVTRAARAAEALELNPADELILLERLRYINGTLHQHVVTYLPAARYPAVLAHDFSTGSLFEFLETTYGVVLTRNDLLVRLDQVDQGRAESLGIAVGDSVLAVDSTVFTADATPVAFGIATHTPAYSQLAFTLQNRGSAS</sequence>
<dbReference type="SUPFAM" id="SSF46785">
    <property type="entry name" value="Winged helix' DNA-binding domain"/>
    <property type="match status" value="1"/>
</dbReference>
<dbReference type="GO" id="GO:0045892">
    <property type="term" value="P:negative regulation of DNA-templated transcription"/>
    <property type="evidence" value="ECO:0007669"/>
    <property type="project" value="TreeGrafter"/>
</dbReference>
<dbReference type="AlphaFoldDB" id="X5EB96"/>
<dbReference type="InterPro" id="IPR028978">
    <property type="entry name" value="Chorismate_lyase_/UTRA_dom_sf"/>
</dbReference>
<dbReference type="Pfam" id="PF07702">
    <property type="entry name" value="UTRA"/>
    <property type="match status" value="1"/>
</dbReference>
<dbReference type="KEGG" id="cgy:CGLY_11125"/>
<dbReference type="STRING" id="1404245.CGLY_11125"/>
<protein>
    <submittedName>
        <fullName evidence="5">Putative transcriptional regulator, GntR-family</fullName>
    </submittedName>
</protein>
<proteinExistence type="predicted"/>
<dbReference type="PRINTS" id="PR00035">
    <property type="entry name" value="HTHGNTR"/>
</dbReference>
<keyword evidence="2" id="KW-0238">DNA-binding</keyword>
<dbReference type="SMART" id="SM00345">
    <property type="entry name" value="HTH_GNTR"/>
    <property type="match status" value="1"/>
</dbReference>
<reference evidence="5 6" key="1">
    <citation type="journal article" date="2015" name="Int. J. Syst. Evol. Microbiol.">
        <title>Revisiting Corynebacterium glyciniphilum (ex Kubota et al., 1972) sp. nov., nom. rev., isolated from putrefied banana.</title>
        <authorList>
            <person name="Al-Dilaimi A."/>
            <person name="Bednarz H."/>
            <person name="Lomker A."/>
            <person name="Niehaus K."/>
            <person name="Kalinowski J."/>
            <person name="Ruckert C."/>
        </authorList>
    </citation>
    <scope>NUCLEOTIDE SEQUENCE [LARGE SCALE GENOMIC DNA]</scope>
    <source>
        <strain evidence="5">AJ 3170</strain>
    </source>
</reference>
<keyword evidence="3" id="KW-0804">Transcription</keyword>
<evidence type="ECO:0000256" key="1">
    <source>
        <dbReference type="ARBA" id="ARBA00023015"/>
    </source>
</evidence>
<dbReference type="PANTHER" id="PTHR44846:SF1">
    <property type="entry name" value="MANNOSYL-D-GLYCERATE TRANSPORT_METABOLISM SYSTEM REPRESSOR MNGR-RELATED"/>
    <property type="match status" value="1"/>
</dbReference>
<dbReference type="EMBL" id="CP006842">
    <property type="protein sequence ID" value="AHW64670.1"/>
    <property type="molecule type" value="Genomic_DNA"/>
</dbReference>
<feature type="domain" description="HTH gntR-type" evidence="4">
    <location>
        <begin position="3"/>
        <end position="71"/>
    </location>
</feature>
<dbReference type="SMART" id="SM00866">
    <property type="entry name" value="UTRA"/>
    <property type="match status" value="1"/>
</dbReference>
<evidence type="ECO:0000259" key="4">
    <source>
        <dbReference type="PROSITE" id="PS50949"/>
    </source>
</evidence>
<dbReference type="PROSITE" id="PS50949">
    <property type="entry name" value="HTH_GNTR"/>
    <property type="match status" value="1"/>
</dbReference>
<accession>X5EB96</accession>
<dbReference type="Gene3D" id="3.40.1410.10">
    <property type="entry name" value="Chorismate lyase-like"/>
    <property type="match status" value="1"/>
</dbReference>
<dbReference type="Gene3D" id="1.10.10.10">
    <property type="entry name" value="Winged helix-like DNA-binding domain superfamily/Winged helix DNA-binding domain"/>
    <property type="match status" value="1"/>
</dbReference>